<feature type="region of interest" description="Disordered" evidence="2">
    <location>
        <begin position="218"/>
        <end position="251"/>
    </location>
</feature>
<dbReference type="Pfam" id="PF13581">
    <property type="entry name" value="HATPase_c_2"/>
    <property type="match status" value="1"/>
</dbReference>
<proteinExistence type="predicted"/>
<feature type="compositionally biased region" description="Pro residues" evidence="2">
    <location>
        <begin position="221"/>
        <end position="234"/>
    </location>
</feature>
<dbReference type="InterPro" id="IPR050267">
    <property type="entry name" value="Anti-sigma-factor_SerPK"/>
</dbReference>
<dbReference type="EMBL" id="JBHMCY010000008">
    <property type="protein sequence ID" value="MFB9462312.1"/>
    <property type="molecule type" value="Genomic_DNA"/>
</dbReference>
<dbReference type="SUPFAM" id="SSF55874">
    <property type="entry name" value="ATPase domain of HSP90 chaperone/DNA topoisomerase II/histidine kinase"/>
    <property type="match status" value="1"/>
</dbReference>
<dbReference type="InterPro" id="IPR036890">
    <property type="entry name" value="HATPase_C_sf"/>
</dbReference>
<name>A0ABV5MWF6_9ACTN</name>
<evidence type="ECO:0000256" key="1">
    <source>
        <dbReference type="ARBA" id="ARBA00022527"/>
    </source>
</evidence>
<evidence type="ECO:0000313" key="4">
    <source>
        <dbReference type="EMBL" id="MFB9462312.1"/>
    </source>
</evidence>
<dbReference type="CDD" id="cd16936">
    <property type="entry name" value="HATPase_RsbW-like"/>
    <property type="match status" value="1"/>
</dbReference>
<sequence length="251" mass="25809">MAPPSLPHPLDRLPGGGVTGSALAGRVPAQRQAPRLPGADPGGRPSGPEHPLRAPSKGSPSPQPPGGESTGRLRGPQGPGRLASGDQPAHRTHMFVLPAVPESAGAARRAVRETLTAWHTGAGDVDNAVLVASELVTNAITHSGSERIVCRLHTTAARLRIEVEDQNLRPALPAPREAGPDDQNGRGLLLVAAVCAGWGVRPAPHHAGRVVWADVTTTRPRPVPTSPAAPPARPIPHSAEGPVPHATTAQP</sequence>
<gene>
    <name evidence="4" type="ORF">ACFF45_06180</name>
</gene>
<dbReference type="PANTHER" id="PTHR35526">
    <property type="entry name" value="ANTI-SIGMA-F FACTOR RSBW-RELATED"/>
    <property type="match status" value="1"/>
</dbReference>
<evidence type="ECO:0000313" key="5">
    <source>
        <dbReference type="Proteomes" id="UP001589709"/>
    </source>
</evidence>
<keyword evidence="1" id="KW-0723">Serine/threonine-protein kinase</keyword>
<keyword evidence="1" id="KW-0418">Kinase</keyword>
<keyword evidence="4" id="KW-0067">ATP-binding</keyword>
<keyword evidence="4" id="KW-0547">Nucleotide-binding</keyword>
<dbReference type="RefSeq" id="WP_381342953.1">
    <property type="nucleotide sequence ID" value="NZ_JBHMCY010000008.1"/>
</dbReference>
<dbReference type="InterPro" id="IPR003594">
    <property type="entry name" value="HATPase_dom"/>
</dbReference>
<reference evidence="4 5" key="1">
    <citation type="submission" date="2024-09" db="EMBL/GenBank/DDBJ databases">
        <authorList>
            <person name="Sun Q."/>
            <person name="Mori K."/>
        </authorList>
    </citation>
    <scope>NUCLEOTIDE SEQUENCE [LARGE SCALE GENOMIC DNA]</scope>
    <source>
        <strain evidence="4 5">JCM 6917</strain>
    </source>
</reference>
<dbReference type="Proteomes" id="UP001589709">
    <property type="component" value="Unassembled WGS sequence"/>
</dbReference>
<feature type="domain" description="Histidine kinase/HSP90-like ATPase" evidence="3">
    <location>
        <begin position="97"/>
        <end position="193"/>
    </location>
</feature>
<dbReference type="Gene3D" id="3.30.565.10">
    <property type="entry name" value="Histidine kinase-like ATPase, C-terminal domain"/>
    <property type="match status" value="1"/>
</dbReference>
<protein>
    <submittedName>
        <fullName evidence="4">ATP-binding protein</fullName>
    </submittedName>
</protein>
<dbReference type="GO" id="GO:0005524">
    <property type="term" value="F:ATP binding"/>
    <property type="evidence" value="ECO:0007669"/>
    <property type="project" value="UniProtKB-KW"/>
</dbReference>
<evidence type="ECO:0000256" key="2">
    <source>
        <dbReference type="SAM" id="MobiDB-lite"/>
    </source>
</evidence>
<comment type="caution">
    <text evidence="4">The sequence shown here is derived from an EMBL/GenBank/DDBJ whole genome shotgun (WGS) entry which is preliminary data.</text>
</comment>
<feature type="region of interest" description="Disordered" evidence="2">
    <location>
        <begin position="1"/>
        <end position="87"/>
    </location>
</feature>
<organism evidence="4 5">
    <name type="scientific">Streptomyces cinereospinus</name>
    <dbReference type="NCBI Taxonomy" id="285561"/>
    <lineage>
        <taxon>Bacteria</taxon>
        <taxon>Bacillati</taxon>
        <taxon>Actinomycetota</taxon>
        <taxon>Actinomycetes</taxon>
        <taxon>Kitasatosporales</taxon>
        <taxon>Streptomycetaceae</taxon>
        <taxon>Streptomyces</taxon>
    </lineage>
</organism>
<feature type="compositionally biased region" description="Low complexity" evidence="2">
    <location>
        <begin position="55"/>
        <end position="82"/>
    </location>
</feature>
<dbReference type="PANTHER" id="PTHR35526:SF3">
    <property type="entry name" value="ANTI-SIGMA-F FACTOR RSBW"/>
    <property type="match status" value="1"/>
</dbReference>
<accession>A0ABV5MWF6</accession>
<evidence type="ECO:0000259" key="3">
    <source>
        <dbReference type="Pfam" id="PF13581"/>
    </source>
</evidence>
<keyword evidence="5" id="KW-1185">Reference proteome</keyword>
<keyword evidence="1" id="KW-0808">Transferase</keyword>